<name>A0A6A5YPJ1_9PLEO</name>
<keyword evidence="2" id="KW-1185">Reference proteome</keyword>
<proteinExistence type="predicted"/>
<evidence type="ECO:0000313" key="2">
    <source>
        <dbReference type="Proteomes" id="UP000799770"/>
    </source>
</evidence>
<protein>
    <submittedName>
        <fullName evidence="1">Uncharacterized protein</fullName>
    </submittedName>
</protein>
<dbReference type="OrthoDB" id="3800947at2759"/>
<dbReference type="AlphaFoldDB" id="A0A6A5YPJ1"/>
<evidence type="ECO:0000313" key="1">
    <source>
        <dbReference type="EMBL" id="KAF2108863.1"/>
    </source>
</evidence>
<dbReference type="EMBL" id="ML977345">
    <property type="protein sequence ID" value="KAF2108863.1"/>
    <property type="molecule type" value="Genomic_DNA"/>
</dbReference>
<gene>
    <name evidence="1" type="ORF">BDV96DRAFT_692357</name>
</gene>
<reference evidence="1" key="1">
    <citation type="journal article" date="2020" name="Stud. Mycol.">
        <title>101 Dothideomycetes genomes: a test case for predicting lifestyles and emergence of pathogens.</title>
        <authorList>
            <person name="Haridas S."/>
            <person name="Albert R."/>
            <person name="Binder M."/>
            <person name="Bloem J."/>
            <person name="Labutti K."/>
            <person name="Salamov A."/>
            <person name="Andreopoulos B."/>
            <person name="Baker S."/>
            <person name="Barry K."/>
            <person name="Bills G."/>
            <person name="Bluhm B."/>
            <person name="Cannon C."/>
            <person name="Castanera R."/>
            <person name="Culley D."/>
            <person name="Daum C."/>
            <person name="Ezra D."/>
            <person name="Gonzalez J."/>
            <person name="Henrissat B."/>
            <person name="Kuo A."/>
            <person name="Liang C."/>
            <person name="Lipzen A."/>
            <person name="Lutzoni F."/>
            <person name="Magnuson J."/>
            <person name="Mondo S."/>
            <person name="Nolan M."/>
            <person name="Ohm R."/>
            <person name="Pangilinan J."/>
            <person name="Park H.-J."/>
            <person name="Ramirez L."/>
            <person name="Alfaro M."/>
            <person name="Sun H."/>
            <person name="Tritt A."/>
            <person name="Yoshinaga Y."/>
            <person name="Zwiers L.-H."/>
            <person name="Turgeon B."/>
            <person name="Goodwin S."/>
            <person name="Spatafora J."/>
            <person name="Crous P."/>
            <person name="Grigoriev I."/>
        </authorList>
    </citation>
    <scope>NUCLEOTIDE SEQUENCE</scope>
    <source>
        <strain evidence="1">CBS 627.86</strain>
    </source>
</reference>
<dbReference type="Proteomes" id="UP000799770">
    <property type="component" value="Unassembled WGS sequence"/>
</dbReference>
<accession>A0A6A5YPJ1</accession>
<organism evidence="1 2">
    <name type="scientific">Lophiotrema nucula</name>
    <dbReference type="NCBI Taxonomy" id="690887"/>
    <lineage>
        <taxon>Eukaryota</taxon>
        <taxon>Fungi</taxon>
        <taxon>Dikarya</taxon>
        <taxon>Ascomycota</taxon>
        <taxon>Pezizomycotina</taxon>
        <taxon>Dothideomycetes</taxon>
        <taxon>Pleosporomycetidae</taxon>
        <taxon>Pleosporales</taxon>
        <taxon>Lophiotremataceae</taxon>
        <taxon>Lophiotrema</taxon>
    </lineage>
</organism>
<sequence length="164" mass="17161">MSTQAPVSLPNPPVFGNCSLLGSSTPSGQPSKIPWVAVPNYQTCPSILVSCCGGNPVASWDTLEPAKKNCYVYCNVTAPGQTHQGVSSCFGDAQREKKQDCGVWTEGGGRSSDASQFGKGGVMGFVVMESTKKALNFVKRKAEATKLLASFDQHASNFAGGPVP</sequence>